<organism evidence="2 3">
    <name type="scientific">Prorocentrum cordatum</name>
    <dbReference type="NCBI Taxonomy" id="2364126"/>
    <lineage>
        <taxon>Eukaryota</taxon>
        <taxon>Sar</taxon>
        <taxon>Alveolata</taxon>
        <taxon>Dinophyceae</taxon>
        <taxon>Prorocentrales</taxon>
        <taxon>Prorocentraceae</taxon>
        <taxon>Prorocentrum</taxon>
    </lineage>
</organism>
<dbReference type="EMBL" id="CAUYUJ010003113">
    <property type="protein sequence ID" value="CAK0803951.1"/>
    <property type="molecule type" value="Genomic_DNA"/>
</dbReference>
<gene>
    <name evidence="2" type="ORF">PCOR1329_LOCUS10907</name>
</gene>
<keyword evidence="3" id="KW-1185">Reference proteome</keyword>
<feature type="compositionally biased region" description="Basic and acidic residues" evidence="1">
    <location>
        <begin position="134"/>
        <end position="166"/>
    </location>
</feature>
<name>A0ABN9QDF4_9DINO</name>
<evidence type="ECO:0000313" key="3">
    <source>
        <dbReference type="Proteomes" id="UP001189429"/>
    </source>
</evidence>
<feature type="non-terminal residue" evidence="2">
    <location>
        <position position="1"/>
    </location>
</feature>
<accession>A0ABN9QDF4</accession>
<evidence type="ECO:0000313" key="2">
    <source>
        <dbReference type="EMBL" id="CAK0803951.1"/>
    </source>
</evidence>
<comment type="caution">
    <text evidence="2">The sequence shown here is derived from an EMBL/GenBank/DDBJ whole genome shotgun (WGS) entry which is preliminary data.</text>
</comment>
<feature type="region of interest" description="Disordered" evidence="1">
    <location>
        <begin position="99"/>
        <end position="243"/>
    </location>
</feature>
<protein>
    <submittedName>
        <fullName evidence="2">Uncharacterized protein</fullName>
    </submittedName>
</protein>
<evidence type="ECO:0000256" key="1">
    <source>
        <dbReference type="SAM" id="MobiDB-lite"/>
    </source>
</evidence>
<proteinExistence type="predicted"/>
<feature type="compositionally biased region" description="Basic and acidic residues" evidence="1">
    <location>
        <begin position="206"/>
        <end position="222"/>
    </location>
</feature>
<dbReference type="Proteomes" id="UP001189429">
    <property type="component" value="Unassembled WGS sequence"/>
</dbReference>
<reference evidence="2" key="1">
    <citation type="submission" date="2023-10" db="EMBL/GenBank/DDBJ databases">
        <authorList>
            <person name="Chen Y."/>
            <person name="Shah S."/>
            <person name="Dougan E. K."/>
            <person name="Thang M."/>
            <person name="Chan C."/>
        </authorList>
    </citation>
    <scope>NUCLEOTIDE SEQUENCE [LARGE SCALE GENOMIC DNA]</scope>
</reference>
<sequence length="243" mass="25978">EEGDKCHGLVTWCLEEGLEEHPEWFTAFRRSASRERNFKQIQGILHGMGKGGCGRPCSTLVEQLQHAQDAKDVDFVHTTAPVEHPPRVWVATAPPTTSLEAPKAEVQEAPEVEAPEAPGGEAREAPQGEGQEVPESRAQEAPEVEAREAPRGEVKEEAGAEIREGFNAESADGSRRPGGPVTTGGDLAAPEAHGQARDVGTSSGIRKQETEEATRPEAKADTDGFIIDGYGQGGQWAAPMEES</sequence>